<dbReference type="SUPFAM" id="SSF48317">
    <property type="entry name" value="Acid phosphatase/Vanadium-dependent haloperoxidase"/>
    <property type="match status" value="1"/>
</dbReference>
<evidence type="ECO:0000256" key="7">
    <source>
        <dbReference type="ARBA" id="ARBA00038324"/>
    </source>
</evidence>
<feature type="compositionally biased region" description="Low complexity" evidence="8">
    <location>
        <begin position="411"/>
        <end position="428"/>
    </location>
</feature>
<comment type="similarity">
    <text evidence="7">Belongs to the type 2 lipid phosphate phosphatase family.</text>
</comment>
<feature type="transmembrane region" description="Helical" evidence="9">
    <location>
        <begin position="293"/>
        <end position="312"/>
    </location>
</feature>
<dbReference type="GO" id="GO:0005789">
    <property type="term" value="C:endoplasmic reticulum membrane"/>
    <property type="evidence" value="ECO:0007669"/>
    <property type="project" value="UniProtKB-SubCell"/>
</dbReference>
<name>A0AAN6IRE0_EXODE</name>
<keyword evidence="2 9" id="KW-0812">Transmembrane</keyword>
<evidence type="ECO:0000256" key="1">
    <source>
        <dbReference type="ARBA" id="ARBA00004477"/>
    </source>
</evidence>
<organism evidence="11 12">
    <name type="scientific">Exophiala dermatitidis</name>
    <name type="common">Black yeast-like fungus</name>
    <name type="synonym">Wangiella dermatitidis</name>
    <dbReference type="NCBI Taxonomy" id="5970"/>
    <lineage>
        <taxon>Eukaryota</taxon>
        <taxon>Fungi</taxon>
        <taxon>Dikarya</taxon>
        <taxon>Ascomycota</taxon>
        <taxon>Pezizomycotina</taxon>
        <taxon>Eurotiomycetes</taxon>
        <taxon>Chaetothyriomycetidae</taxon>
        <taxon>Chaetothyriales</taxon>
        <taxon>Herpotrichiellaceae</taxon>
        <taxon>Exophiala</taxon>
    </lineage>
</organism>
<protein>
    <submittedName>
        <fullName evidence="11">Long-chain base-1-phosphate phosphatase</fullName>
    </submittedName>
</protein>
<dbReference type="Gene3D" id="1.20.144.10">
    <property type="entry name" value="Phosphatidic acid phosphatase type 2/haloperoxidase"/>
    <property type="match status" value="1"/>
</dbReference>
<dbReference type="SMART" id="SM00014">
    <property type="entry name" value="acidPPc"/>
    <property type="match status" value="1"/>
</dbReference>
<feature type="transmembrane region" description="Helical" evidence="9">
    <location>
        <begin position="59"/>
        <end position="82"/>
    </location>
</feature>
<comment type="subcellular location">
    <subcellularLocation>
        <location evidence="1">Endoplasmic reticulum membrane</location>
        <topology evidence="1">Multi-pass membrane protein</topology>
    </subcellularLocation>
</comment>
<feature type="transmembrane region" description="Helical" evidence="9">
    <location>
        <begin position="165"/>
        <end position="185"/>
    </location>
</feature>
<keyword evidence="5 9" id="KW-1133">Transmembrane helix</keyword>
<dbReference type="CDD" id="cd03388">
    <property type="entry name" value="PAP2_SPPase1"/>
    <property type="match status" value="1"/>
</dbReference>
<dbReference type="Pfam" id="PF01569">
    <property type="entry name" value="PAP2"/>
    <property type="match status" value="1"/>
</dbReference>
<dbReference type="Proteomes" id="UP001161757">
    <property type="component" value="Unassembled WGS sequence"/>
</dbReference>
<evidence type="ECO:0000256" key="8">
    <source>
        <dbReference type="SAM" id="MobiDB-lite"/>
    </source>
</evidence>
<dbReference type="InterPro" id="IPR000326">
    <property type="entry name" value="PAP2/HPO"/>
</dbReference>
<feature type="transmembrane region" description="Helical" evidence="9">
    <location>
        <begin position="94"/>
        <end position="115"/>
    </location>
</feature>
<feature type="region of interest" description="Disordered" evidence="8">
    <location>
        <begin position="457"/>
        <end position="476"/>
    </location>
</feature>
<dbReference type="PANTHER" id="PTHR14969">
    <property type="entry name" value="SPHINGOSINE-1-PHOSPHATE PHOSPHOHYDROLASE"/>
    <property type="match status" value="1"/>
</dbReference>
<dbReference type="EMBL" id="JAJGCB010000022">
    <property type="protein sequence ID" value="KAJ8987752.1"/>
    <property type="molecule type" value="Genomic_DNA"/>
</dbReference>
<dbReference type="GO" id="GO:0042392">
    <property type="term" value="F:sphingosine-1-phosphate phosphatase activity"/>
    <property type="evidence" value="ECO:0007669"/>
    <property type="project" value="TreeGrafter"/>
</dbReference>
<proteinExistence type="inferred from homology"/>
<feature type="region of interest" description="Disordered" evidence="8">
    <location>
        <begin position="400"/>
        <end position="439"/>
    </location>
</feature>
<feature type="transmembrane region" description="Helical" evidence="9">
    <location>
        <begin position="191"/>
        <end position="212"/>
    </location>
</feature>
<feature type="transmembrane region" description="Helical" evidence="9">
    <location>
        <begin position="224"/>
        <end position="241"/>
    </location>
</feature>
<keyword evidence="4" id="KW-0256">Endoplasmic reticulum</keyword>
<evidence type="ECO:0000313" key="12">
    <source>
        <dbReference type="Proteomes" id="UP001161757"/>
    </source>
</evidence>
<evidence type="ECO:0000256" key="3">
    <source>
        <dbReference type="ARBA" id="ARBA00022801"/>
    </source>
</evidence>
<evidence type="ECO:0000256" key="4">
    <source>
        <dbReference type="ARBA" id="ARBA00022824"/>
    </source>
</evidence>
<accession>A0AAN6IRE0</accession>
<evidence type="ECO:0000256" key="2">
    <source>
        <dbReference type="ARBA" id="ARBA00022692"/>
    </source>
</evidence>
<evidence type="ECO:0000259" key="10">
    <source>
        <dbReference type="SMART" id="SM00014"/>
    </source>
</evidence>
<dbReference type="InterPro" id="IPR036938">
    <property type="entry name" value="PAP2/HPO_sf"/>
</dbReference>
<evidence type="ECO:0000256" key="9">
    <source>
        <dbReference type="SAM" id="Phobius"/>
    </source>
</evidence>
<reference evidence="11" key="1">
    <citation type="submission" date="2023-01" db="EMBL/GenBank/DDBJ databases">
        <title>Exophiala dermititidis isolated from Cystic Fibrosis Patient.</title>
        <authorList>
            <person name="Kurbessoian T."/>
            <person name="Crocker A."/>
            <person name="Murante D."/>
            <person name="Hogan D.A."/>
            <person name="Stajich J.E."/>
        </authorList>
    </citation>
    <scope>NUCLEOTIDE SEQUENCE</scope>
    <source>
        <strain evidence="11">Ex8</strain>
    </source>
</reference>
<gene>
    <name evidence="11" type="primary">LCB3</name>
    <name evidence="11" type="ORF">HRR80_008112</name>
</gene>
<evidence type="ECO:0000313" key="11">
    <source>
        <dbReference type="EMBL" id="KAJ8987752.1"/>
    </source>
</evidence>
<evidence type="ECO:0000256" key="6">
    <source>
        <dbReference type="ARBA" id="ARBA00023136"/>
    </source>
</evidence>
<sequence>MDKEKDKPDAGLRSLDHYKVRLPKWRYRVREQLLPIVRWETPYVAWLQDNLRTPALDTYFAMTANLGTHTFFMVMLPILFWCGHTSIGRGMVHILASGVFFSGFIKDLLCLPRPLSPPLQRITMSGSAALEYGFPSTHSTNAVSVAIYSLYLLRAPNSQMSPQFNLGLQVICYFYAFSIVLGRLYCGMHGFFDVIWGSALGAALALVQCWWGDPFDEWLHAGDLKRVLLVVLIILVLVRIHPEPADDCPCFDDSVSFAGVMIGCEYAVWHFARTPYAWSLPAPGTVPFDLEKMGWSIAALRILLGVLTIFLWRGVMKPLLLKVLPPVFRVIETKGLTLPRRFFKPASEYETIPRQEHDDNVIPPARDIPHLLSSFRRRRAVSVGPQSEADAYETLAYRNKKRRDSLNAAGSPSPAKESSPEPSYLESEPAAEKFVSTRTRKRSSSLEMFRAQMGEGVESLSPALASSPEDGRTPSPQEVQEMDELQEKRIFSHIQKPRVRYDVEVVTKLIVYSGIAWLAVEGNPIMFKHLGLAVD</sequence>
<dbReference type="AlphaFoldDB" id="A0AAN6IRE0"/>
<dbReference type="PANTHER" id="PTHR14969:SF28">
    <property type="entry name" value="DIHYDROSPHINGOSINE 1-PHOSPHATE PHOSPHATASE LCB3-RELATED"/>
    <property type="match status" value="1"/>
</dbReference>
<comment type="caution">
    <text evidence="11">The sequence shown here is derived from an EMBL/GenBank/DDBJ whole genome shotgun (WGS) entry which is preliminary data.</text>
</comment>
<feature type="domain" description="Phosphatidic acid phosphatase type 2/haloperoxidase" evidence="10">
    <location>
        <begin position="89"/>
        <end position="209"/>
    </location>
</feature>
<keyword evidence="6 9" id="KW-0472">Membrane</keyword>
<evidence type="ECO:0000256" key="5">
    <source>
        <dbReference type="ARBA" id="ARBA00022989"/>
    </source>
</evidence>
<keyword evidence="3" id="KW-0378">Hydrolase</keyword>